<protein>
    <submittedName>
        <fullName evidence="1">Uncharacterized protein</fullName>
    </submittedName>
</protein>
<reference evidence="1 2" key="1">
    <citation type="journal article" date="2020" name="Cell">
        <title>Large-Scale Comparative Analyses of Tick Genomes Elucidate Their Genetic Diversity and Vector Capacities.</title>
        <authorList>
            <consortium name="Tick Genome and Microbiome Consortium (TIGMIC)"/>
            <person name="Jia N."/>
            <person name="Wang J."/>
            <person name="Shi W."/>
            <person name="Du L."/>
            <person name="Sun Y."/>
            <person name="Zhan W."/>
            <person name="Jiang J.F."/>
            <person name="Wang Q."/>
            <person name="Zhang B."/>
            <person name="Ji P."/>
            <person name="Bell-Sakyi L."/>
            <person name="Cui X.M."/>
            <person name="Yuan T.T."/>
            <person name="Jiang B.G."/>
            <person name="Yang W.F."/>
            <person name="Lam T.T."/>
            <person name="Chang Q.C."/>
            <person name="Ding S.J."/>
            <person name="Wang X.J."/>
            <person name="Zhu J.G."/>
            <person name="Ruan X.D."/>
            <person name="Zhao L."/>
            <person name="Wei J.T."/>
            <person name="Ye R.Z."/>
            <person name="Que T.C."/>
            <person name="Du C.H."/>
            <person name="Zhou Y.H."/>
            <person name="Cheng J.X."/>
            <person name="Dai P.F."/>
            <person name="Guo W.B."/>
            <person name="Han X.H."/>
            <person name="Huang E.J."/>
            <person name="Li L.F."/>
            <person name="Wei W."/>
            <person name="Gao Y.C."/>
            <person name="Liu J.Z."/>
            <person name="Shao H.Z."/>
            <person name="Wang X."/>
            <person name="Wang C.C."/>
            <person name="Yang T.C."/>
            <person name="Huo Q.B."/>
            <person name="Li W."/>
            <person name="Chen H.Y."/>
            <person name="Chen S.E."/>
            <person name="Zhou L.G."/>
            <person name="Ni X.B."/>
            <person name="Tian J.H."/>
            <person name="Sheng Y."/>
            <person name="Liu T."/>
            <person name="Pan Y.S."/>
            <person name="Xia L.Y."/>
            <person name="Li J."/>
            <person name="Zhao F."/>
            <person name="Cao W.C."/>
        </authorList>
    </citation>
    <scope>NUCLEOTIDE SEQUENCE [LARGE SCALE GENOMIC DNA]</scope>
    <source>
        <strain evidence="1">HaeL-2018</strain>
    </source>
</reference>
<comment type="caution">
    <text evidence="1">The sequence shown here is derived from an EMBL/GenBank/DDBJ whole genome shotgun (WGS) entry which is preliminary data.</text>
</comment>
<accession>A0A9J6G0H7</accession>
<dbReference type="Proteomes" id="UP000821853">
    <property type="component" value="Chromosome 2"/>
</dbReference>
<keyword evidence="2" id="KW-1185">Reference proteome</keyword>
<dbReference type="VEuPathDB" id="VectorBase:HLOH_049976"/>
<dbReference type="AlphaFoldDB" id="A0A9J6G0H7"/>
<dbReference type="OrthoDB" id="6423908at2759"/>
<organism evidence="1 2">
    <name type="scientific">Haemaphysalis longicornis</name>
    <name type="common">Bush tick</name>
    <dbReference type="NCBI Taxonomy" id="44386"/>
    <lineage>
        <taxon>Eukaryota</taxon>
        <taxon>Metazoa</taxon>
        <taxon>Ecdysozoa</taxon>
        <taxon>Arthropoda</taxon>
        <taxon>Chelicerata</taxon>
        <taxon>Arachnida</taxon>
        <taxon>Acari</taxon>
        <taxon>Parasitiformes</taxon>
        <taxon>Ixodida</taxon>
        <taxon>Ixodoidea</taxon>
        <taxon>Ixodidae</taxon>
        <taxon>Haemaphysalinae</taxon>
        <taxon>Haemaphysalis</taxon>
    </lineage>
</organism>
<name>A0A9J6G0H7_HAELO</name>
<gene>
    <name evidence="1" type="ORF">HPB48_018502</name>
</gene>
<proteinExistence type="predicted"/>
<dbReference type="EMBL" id="JABSTR010000004">
    <property type="protein sequence ID" value="KAH9368483.1"/>
    <property type="molecule type" value="Genomic_DNA"/>
</dbReference>
<sequence length="98" mass="10980">MRQLLGDHGQDLNNPLLRSFSFNASHRTWYCTCGSRSHDTDQLAELADRIADYSRSPSIATIADTPSTSRDDSRLGRLESRIDEISHQLPSIAPLLHC</sequence>
<evidence type="ECO:0000313" key="2">
    <source>
        <dbReference type="Proteomes" id="UP000821853"/>
    </source>
</evidence>
<evidence type="ECO:0000313" key="1">
    <source>
        <dbReference type="EMBL" id="KAH9368483.1"/>
    </source>
</evidence>